<comment type="caution">
    <text evidence="1">The sequence shown here is derived from an EMBL/GenBank/DDBJ whole genome shotgun (WGS) entry which is preliminary data.</text>
</comment>
<accession>A0ABQ0R2B6</accession>
<gene>
    <name evidence="1" type="ORF">FAEUMB_32080</name>
</gene>
<keyword evidence="2" id="KW-1185">Reference proteome</keyword>
<reference evidence="1 2" key="1">
    <citation type="journal article" date="2018" name="Int. J. Syst. Evol. Microbiol.">
        <title>Draft Genome Sequence of Faecalimonas umbilicata JCM 30896T, an Acetate-Producing Bacterium Isolated from Human Feces.</title>
        <authorList>
            <person name="Sakamoto M."/>
            <person name="Ikeyama N."/>
            <person name="Yuki M."/>
            <person name="Ohkuma M."/>
        </authorList>
    </citation>
    <scope>NUCLEOTIDE SEQUENCE [LARGE SCALE GENOMIC DNA]</scope>
    <source>
        <strain evidence="1 2">EGH7</strain>
    </source>
</reference>
<name>A0ABQ0R2B6_9FIRM</name>
<protein>
    <submittedName>
        <fullName evidence="1">Uncharacterized protein</fullName>
    </submittedName>
</protein>
<dbReference type="EMBL" id="BHEO01000008">
    <property type="protein sequence ID" value="GBU06667.1"/>
    <property type="molecule type" value="Genomic_DNA"/>
</dbReference>
<evidence type="ECO:0000313" key="2">
    <source>
        <dbReference type="Proteomes" id="UP000702954"/>
    </source>
</evidence>
<sequence>MPIEAEETSFFKKFWNCWKRKKEEKDFIPYGRYGKRKLRNLYKQSSGDPKMQPEQEDYLLECLQEGDPIEEILVYGKSCFSVDQMKQLRNYHKNKVLQEQQKGKKDGDERAVAD</sequence>
<dbReference type="Proteomes" id="UP000702954">
    <property type="component" value="Unassembled WGS sequence"/>
</dbReference>
<organism evidence="1 2">
    <name type="scientific">Faecalimonas umbilicata</name>
    <dbReference type="NCBI Taxonomy" id="1912855"/>
    <lineage>
        <taxon>Bacteria</taxon>
        <taxon>Bacillati</taxon>
        <taxon>Bacillota</taxon>
        <taxon>Clostridia</taxon>
        <taxon>Lachnospirales</taxon>
        <taxon>Lachnospiraceae</taxon>
        <taxon>Faecalimonas</taxon>
    </lineage>
</organism>
<proteinExistence type="predicted"/>
<evidence type="ECO:0000313" key="1">
    <source>
        <dbReference type="EMBL" id="GBU06667.1"/>
    </source>
</evidence>